<evidence type="ECO:0000313" key="8">
    <source>
        <dbReference type="Proteomes" id="UP001310290"/>
    </source>
</evidence>
<evidence type="ECO:0000256" key="5">
    <source>
        <dbReference type="ARBA" id="ARBA00023002"/>
    </source>
</evidence>
<dbReference type="Gene3D" id="3.30.43.10">
    <property type="entry name" value="Uridine Diphospho-n-acetylenolpyruvylglucosamine Reductase, domain 2"/>
    <property type="match status" value="1"/>
</dbReference>
<dbReference type="EMBL" id="JARULZ010000003">
    <property type="protein sequence ID" value="MEH0639589.1"/>
    <property type="molecule type" value="Genomic_DNA"/>
</dbReference>
<dbReference type="InterPro" id="IPR016169">
    <property type="entry name" value="FAD-bd_PCMH_sub2"/>
</dbReference>
<dbReference type="Gene3D" id="3.30.465.10">
    <property type="match status" value="1"/>
</dbReference>
<keyword evidence="5" id="KW-0560">Oxidoreductase</keyword>
<name>A0ABU8B1Z4_9ACTN</name>
<keyword evidence="8" id="KW-1185">Reference proteome</keyword>
<dbReference type="PANTHER" id="PTHR42973">
    <property type="entry name" value="BINDING OXIDOREDUCTASE, PUTATIVE (AFU_ORTHOLOGUE AFUA_1G17690)-RELATED"/>
    <property type="match status" value="1"/>
</dbReference>
<dbReference type="Proteomes" id="UP001310290">
    <property type="component" value="Unassembled WGS sequence"/>
</dbReference>
<dbReference type="RefSeq" id="WP_334661977.1">
    <property type="nucleotide sequence ID" value="NZ_JARULZ010000003.1"/>
</dbReference>
<keyword evidence="4" id="KW-0274">FAD</keyword>
<dbReference type="PROSITE" id="PS00862">
    <property type="entry name" value="OX2_COVAL_FAD"/>
    <property type="match status" value="1"/>
</dbReference>
<dbReference type="InterPro" id="IPR016167">
    <property type="entry name" value="FAD-bd_PCMH_sub1"/>
</dbReference>
<organism evidence="7 8">
    <name type="scientific">Streptomyces bottropensis</name>
    <dbReference type="NCBI Taxonomy" id="42235"/>
    <lineage>
        <taxon>Bacteria</taxon>
        <taxon>Bacillati</taxon>
        <taxon>Actinomycetota</taxon>
        <taxon>Actinomycetes</taxon>
        <taxon>Kitasatosporales</taxon>
        <taxon>Streptomycetaceae</taxon>
        <taxon>Streptomyces</taxon>
    </lineage>
</organism>
<comment type="similarity">
    <text evidence="2">Belongs to the oxygen-dependent FAD-linked oxidoreductase family.</text>
</comment>
<keyword evidence="3" id="KW-0285">Flavoprotein</keyword>
<dbReference type="InterPro" id="IPR016166">
    <property type="entry name" value="FAD-bd_PCMH"/>
</dbReference>
<gene>
    <name evidence="7" type="ORF">QBA35_41335</name>
</gene>
<dbReference type="Pfam" id="PF01565">
    <property type="entry name" value="FAD_binding_4"/>
    <property type="match status" value="1"/>
</dbReference>
<dbReference type="InterPro" id="IPR050416">
    <property type="entry name" value="FAD-linked_Oxidoreductase"/>
</dbReference>
<evidence type="ECO:0000256" key="1">
    <source>
        <dbReference type="ARBA" id="ARBA00001974"/>
    </source>
</evidence>
<comment type="cofactor">
    <cofactor evidence="1">
        <name>FAD</name>
        <dbReference type="ChEBI" id="CHEBI:57692"/>
    </cofactor>
</comment>
<dbReference type="PANTHER" id="PTHR42973:SF39">
    <property type="entry name" value="FAD-BINDING PCMH-TYPE DOMAIN-CONTAINING PROTEIN"/>
    <property type="match status" value="1"/>
</dbReference>
<dbReference type="InterPro" id="IPR036318">
    <property type="entry name" value="FAD-bd_PCMH-like_sf"/>
</dbReference>
<dbReference type="Gene3D" id="3.40.462.20">
    <property type="match status" value="1"/>
</dbReference>
<dbReference type="InterPro" id="IPR006094">
    <property type="entry name" value="Oxid_FAD_bind_N"/>
</dbReference>
<accession>A0ABU8B1Z4</accession>
<evidence type="ECO:0000313" key="7">
    <source>
        <dbReference type="EMBL" id="MEH0639589.1"/>
    </source>
</evidence>
<reference evidence="7" key="1">
    <citation type="submission" date="2023-04" db="EMBL/GenBank/DDBJ databases">
        <title>Genomic diversity of scab-causing Streptomyces spp. in the province of Quebec, Canada.</title>
        <authorList>
            <person name="Biessy A."/>
            <person name="Cadieux M."/>
            <person name="Ciotola M."/>
            <person name="Filion M."/>
        </authorList>
    </citation>
    <scope>NUCLEOTIDE SEQUENCE</scope>
    <source>
        <strain evidence="7">B21-115</strain>
    </source>
</reference>
<evidence type="ECO:0000259" key="6">
    <source>
        <dbReference type="PROSITE" id="PS51387"/>
    </source>
</evidence>
<evidence type="ECO:0000256" key="3">
    <source>
        <dbReference type="ARBA" id="ARBA00022630"/>
    </source>
</evidence>
<comment type="caution">
    <text evidence="7">The sequence shown here is derived from an EMBL/GenBank/DDBJ whole genome shotgun (WGS) entry which is preliminary data.</text>
</comment>
<evidence type="ECO:0000256" key="4">
    <source>
        <dbReference type="ARBA" id="ARBA00022827"/>
    </source>
</evidence>
<dbReference type="SUPFAM" id="SSF56176">
    <property type="entry name" value="FAD-binding/transporter-associated domain-like"/>
    <property type="match status" value="1"/>
</dbReference>
<protein>
    <submittedName>
        <fullName evidence="7">FAD-binding oxidoreductase</fullName>
    </submittedName>
</protein>
<dbReference type="PROSITE" id="PS51387">
    <property type="entry name" value="FAD_PCMH"/>
    <property type="match status" value="1"/>
</dbReference>
<proteinExistence type="inferred from homology"/>
<evidence type="ECO:0000256" key="2">
    <source>
        <dbReference type="ARBA" id="ARBA00005466"/>
    </source>
</evidence>
<feature type="domain" description="FAD-binding PCMH-type" evidence="6">
    <location>
        <begin position="33"/>
        <end position="204"/>
    </location>
</feature>
<sequence length="453" mass="48337">MTIEGKLERRLLWSDDQGYERARRDAVWNGRKPPRRPAGIVLAQDTADVGAAVRLARERGLQVSVRAGGHSTSAAGVREGALLIDVSRLTSIDVEARARTAVVGPGVLGQDLDLTLDPLGLFFPHGHCSTVAVGGFLLGGGLGWNWRAYGPGCGLVRAVEVVTADGEVVRADESQNSDLYWAARGAGPGFFGVVTAFHLEMQPKPAVIKAAAHNYPLAARGELLNWLHEVRHEMAPTVDQALCVTQHVTHSPDGPTMLLGTVAFADSEREADDALALFANSPLREKAIWGDDGTTVGSVQHLTGVDELYPAGLRYAHDNIMSSAAASALVPALEAALTSLPTPRSHVNWQNLAGVPELPDMAFSLLGDTLIEVVAVGDDPKQDAQLQAWVTDHARQLEPVAIGSQIGADSMASRGLGPDFYFSAAALSRLKIIRDRWDPAHRFVSFLLGSDTV</sequence>
<dbReference type="InterPro" id="IPR006093">
    <property type="entry name" value="Oxy_OxRdtase_FAD_BS"/>
</dbReference>